<evidence type="ECO:0000256" key="3">
    <source>
        <dbReference type="PROSITE-ProRule" id="PRU00182"/>
    </source>
</evidence>
<reference evidence="5 6" key="1">
    <citation type="submission" date="2017-01" db="EMBL/GenBank/DDBJ databases">
        <authorList>
            <person name="Mah S.A."/>
            <person name="Swanson W.J."/>
            <person name="Moy G.W."/>
            <person name="Vacquier V.D."/>
        </authorList>
    </citation>
    <scope>NUCLEOTIDE SEQUENCE [LARGE SCALE GENOMIC DNA]</scope>
    <source>
        <strain evidence="5 6">DCY110</strain>
    </source>
</reference>
<dbReference type="RefSeq" id="WP_076202303.1">
    <property type="nucleotide sequence ID" value="NZ_CP019236.1"/>
</dbReference>
<dbReference type="InterPro" id="IPR002877">
    <property type="entry name" value="RNA_MeTrfase_FtsJ_dom"/>
</dbReference>
<keyword evidence="6" id="KW-1185">Reference proteome</keyword>
<dbReference type="Gene3D" id="3.10.290.10">
    <property type="entry name" value="RNA-binding S4 domain"/>
    <property type="match status" value="1"/>
</dbReference>
<dbReference type="KEGG" id="rhy:RD110_23105"/>
<dbReference type="InterPro" id="IPR029063">
    <property type="entry name" value="SAM-dependent_MTases_sf"/>
</dbReference>
<dbReference type="Proteomes" id="UP000186609">
    <property type="component" value="Chromosome"/>
</dbReference>
<evidence type="ECO:0000313" key="6">
    <source>
        <dbReference type="Proteomes" id="UP000186609"/>
    </source>
</evidence>
<evidence type="ECO:0000256" key="1">
    <source>
        <dbReference type="ARBA" id="ARBA00022884"/>
    </source>
</evidence>
<dbReference type="Pfam" id="PF01728">
    <property type="entry name" value="FtsJ"/>
    <property type="match status" value="1"/>
</dbReference>
<protein>
    <submittedName>
        <fullName evidence="5">Cell division protein FtsJ</fullName>
    </submittedName>
</protein>
<accession>A0A1P8K152</accession>
<dbReference type="EMBL" id="CP019236">
    <property type="protein sequence ID" value="APW39732.1"/>
    <property type="molecule type" value="Genomic_DNA"/>
</dbReference>
<dbReference type="Gene3D" id="3.40.50.150">
    <property type="entry name" value="Vaccinia Virus protein VP39"/>
    <property type="match status" value="2"/>
</dbReference>
<evidence type="ECO:0000259" key="4">
    <source>
        <dbReference type="Pfam" id="PF01728"/>
    </source>
</evidence>
<dbReference type="PROSITE" id="PS50889">
    <property type="entry name" value="S4"/>
    <property type="match status" value="1"/>
</dbReference>
<dbReference type="PANTHER" id="PTHR32319">
    <property type="entry name" value="BACTERIAL HEMOLYSIN-LIKE PROTEIN"/>
    <property type="match status" value="1"/>
</dbReference>
<dbReference type="SUPFAM" id="SSF53335">
    <property type="entry name" value="S-adenosyl-L-methionine-dependent methyltransferases"/>
    <property type="match status" value="1"/>
</dbReference>
<sequence>MRADQLLVERGLAASRSQAVRLIAGGMRWFDGANWRTVGKNKDDIPVEAKIELLDDAEARYVSRGGLKLEAALKHTALAVAGLRVLDVGQSTGGFTDCLLQAGAAQVIGVDVGHGQLHQKLREDPRVLCVEGLNARSLTPESLEEACEHVLSEHWEPPAVDDPEPEAPYSWMRGGGEVTDYDDSEDADDAEVDAHLAQASGKVNARATEAASAEELADAELRRKAGFDDVDTTPEFDVVTGDVSFISLTLILPALVPLLKPAGHLLMLVKPQFELQPGQVGKGGIVRDEAMYAIVEERLRTCCAELELEVLDWFDSPVAGGDGNREFFIFARSA</sequence>
<dbReference type="OrthoDB" id="9784736at2"/>
<gene>
    <name evidence="5" type="ORF">RD110_23105</name>
</gene>
<dbReference type="GO" id="GO:0008168">
    <property type="term" value="F:methyltransferase activity"/>
    <property type="evidence" value="ECO:0007669"/>
    <property type="project" value="InterPro"/>
</dbReference>
<dbReference type="GO" id="GO:0003723">
    <property type="term" value="F:RNA binding"/>
    <property type="evidence" value="ECO:0007669"/>
    <property type="project" value="UniProtKB-KW"/>
</dbReference>
<proteinExistence type="inferred from homology"/>
<name>A0A1P8K152_9BURK</name>
<feature type="domain" description="Ribosomal RNA methyltransferase FtsJ" evidence="4">
    <location>
        <begin position="61"/>
        <end position="331"/>
    </location>
</feature>
<dbReference type="CDD" id="cd00165">
    <property type="entry name" value="S4"/>
    <property type="match status" value="1"/>
</dbReference>
<dbReference type="GO" id="GO:0051301">
    <property type="term" value="P:cell division"/>
    <property type="evidence" value="ECO:0007669"/>
    <property type="project" value="UniProtKB-KW"/>
</dbReference>
<dbReference type="PANTHER" id="PTHR32319:SF0">
    <property type="entry name" value="BACTERIAL HEMOLYSIN-LIKE PROTEIN"/>
    <property type="match status" value="1"/>
</dbReference>
<dbReference type="InterPro" id="IPR036986">
    <property type="entry name" value="S4_RNA-bd_sf"/>
</dbReference>
<keyword evidence="5" id="KW-0132">Cell division</keyword>
<dbReference type="GO" id="GO:0032259">
    <property type="term" value="P:methylation"/>
    <property type="evidence" value="ECO:0007669"/>
    <property type="project" value="InterPro"/>
</dbReference>
<keyword evidence="5" id="KW-0131">Cell cycle</keyword>
<dbReference type="STRING" id="1842727.RD110_23105"/>
<dbReference type="AlphaFoldDB" id="A0A1P8K152"/>
<organism evidence="5 6">
    <name type="scientific">Rhodoferax koreensis</name>
    <dbReference type="NCBI Taxonomy" id="1842727"/>
    <lineage>
        <taxon>Bacteria</taxon>
        <taxon>Pseudomonadati</taxon>
        <taxon>Pseudomonadota</taxon>
        <taxon>Betaproteobacteria</taxon>
        <taxon>Burkholderiales</taxon>
        <taxon>Comamonadaceae</taxon>
        <taxon>Rhodoferax</taxon>
    </lineage>
</organism>
<keyword evidence="1 3" id="KW-0694">RNA-binding</keyword>
<comment type="similarity">
    <text evidence="2">Belongs to the TlyA family.</text>
</comment>
<evidence type="ECO:0000256" key="2">
    <source>
        <dbReference type="ARBA" id="ARBA00029460"/>
    </source>
</evidence>
<evidence type="ECO:0000313" key="5">
    <source>
        <dbReference type="EMBL" id="APW39732.1"/>
    </source>
</evidence>
<dbReference type="InterPro" id="IPR047048">
    <property type="entry name" value="TlyA"/>
</dbReference>